<evidence type="ECO:0000256" key="1">
    <source>
        <dbReference type="ARBA" id="ARBA00022741"/>
    </source>
</evidence>
<gene>
    <name evidence="6" type="ORF">BDY21DRAFT_355660</name>
</gene>
<feature type="compositionally biased region" description="Basic and acidic residues" evidence="4">
    <location>
        <begin position="31"/>
        <end position="53"/>
    </location>
</feature>
<evidence type="ECO:0000313" key="6">
    <source>
        <dbReference type="EMBL" id="KAF2453660.1"/>
    </source>
</evidence>
<dbReference type="GO" id="GO:0000226">
    <property type="term" value="P:microtubule cytoskeleton organization"/>
    <property type="evidence" value="ECO:0007669"/>
    <property type="project" value="TreeGrafter"/>
</dbReference>
<keyword evidence="1 3" id="KW-0547">Nucleotide-binding</keyword>
<dbReference type="PANTHER" id="PTHR24346">
    <property type="entry name" value="MAP/MICROTUBULE AFFINITY-REGULATING KINASE"/>
    <property type="match status" value="1"/>
</dbReference>
<organism evidence="6 7">
    <name type="scientific">Lineolata rhizophorae</name>
    <dbReference type="NCBI Taxonomy" id="578093"/>
    <lineage>
        <taxon>Eukaryota</taxon>
        <taxon>Fungi</taxon>
        <taxon>Dikarya</taxon>
        <taxon>Ascomycota</taxon>
        <taxon>Pezizomycotina</taxon>
        <taxon>Dothideomycetes</taxon>
        <taxon>Dothideomycetes incertae sedis</taxon>
        <taxon>Lineolatales</taxon>
        <taxon>Lineolataceae</taxon>
        <taxon>Lineolata</taxon>
    </lineage>
</organism>
<feature type="region of interest" description="Disordered" evidence="4">
    <location>
        <begin position="120"/>
        <end position="214"/>
    </location>
</feature>
<dbReference type="EMBL" id="MU001696">
    <property type="protein sequence ID" value="KAF2453660.1"/>
    <property type="molecule type" value="Genomic_DNA"/>
</dbReference>
<name>A0A6A6NPE2_9PEZI</name>
<feature type="compositionally biased region" description="Basic and acidic residues" evidence="4">
    <location>
        <begin position="61"/>
        <end position="80"/>
    </location>
</feature>
<keyword evidence="7" id="KW-1185">Reference proteome</keyword>
<dbReference type="InterPro" id="IPR011009">
    <property type="entry name" value="Kinase-like_dom_sf"/>
</dbReference>
<dbReference type="InterPro" id="IPR017441">
    <property type="entry name" value="Protein_kinase_ATP_BS"/>
</dbReference>
<dbReference type="GO" id="GO:0035556">
    <property type="term" value="P:intracellular signal transduction"/>
    <property type="evidence" value="ECO:0007669"/>
    <property type="project" value="TreeGrafter"/>
</dbReference>
<keyword evidence="2 3" id="KW-0067">ATP-binding</keyword>
<evidence type="ECO:0000259" key="5">
    <source>
        <dbReference type="PROSITE" id="PS50011"/>
    </source>
</evidence>
<dbReference type="PROSITE" id="PS00107">
    <property type="entry name" value="PROTEIN_KINASE_ATP"/>
    <property type="match status" value="1"/>
</dbReference>
<dbReference type="OrthoDB" id="4062651at2759"/>
<dbReference type="SUPFAM" id="SSF56112">
    <property type="entry name" value="Protein kinase-like (PK-like)"/>
    <property type="match status" value="1"/>
</dbReference>
<dbReference type="AlphaFoldDB" id="A0A6A6NPE2"/>
<evidence type="ECO:0000313" key="7">
    <source>
        <dbReference type="Proteomes" id="UP000799766"/>
    </source>
</evidence>
<dbReference type="Gene3D" id="1.10.510.10">
    <property type="entry name" value="Transferase(Phosphotransferase) domain 1"/>
    <property type="match status" value="2"/>
</dbReference>
<keyword evidence="6" id="KW-0808">Transferase</keyword>
<evidence type="ECO:0000256" key="3">
    <source>
        <dbReference type="PROSITE-ProRule" id="PRU10141"/>
    </source>
</evidence>
<accession>A0A6A6NPE2</accession>
<reference evidence="6" key="1">
    <citation type="journal article" date="2020" name="Stud. Mycol.">
        <title>101 Dothideomycetes genomes: a test case for predicting lifestyles and emergence of pathogens.</title>
        <authorList>
            <person name="Haridas S."/>
            <person name="Albert R."/>
            <person name="Binder M."/>
            <person name="Bloem J."/>
            <person name="Labutti K."/>
            <person name="Salamov A."/>
            <person name="Andreopoulos B."/>
            <person name="Baker S."/>
            <person name="Barry K."/>
            <person name="Bills G."/>
            <person name="Bluhm B."/>
            <person name="Cannon C."/>
            <person name="Castanera R."/>
            <person name="Culley D."/>
            <person name="Daum C."/>
            <person name="Ezra D."/>
            <person name="Gonzalez J."/>
            <person name="Henrissat B."/>
            <person name="Kuo A."/>
            <person name="Liang C."/>
            <person name="Lipzen A."/>
            <person name="Lutzoni F."/>
            <person name="Magnuson J."/>
            <person name="Mondo S."/>
            <person name="Nolan M."/>
            <person name="Ohm R."/>
            <person name="Pangilinan J."/>
            <person name="Park H.-J."/>
            <person name="Ramirez L."/>
            <person name="Alfaro M."/>
            <person name="Sun H."/>
            <person name="Tritt A."/>
            <person name="Yoshinaga Y."/>
            <person name="Zwiers L.-H."/>
            <person name="Turgeon B."/>
            <person name="Goodwin S."/>
            <person name="Spatafora J."/>
            <person name="Crous P."/>
            <person name="Grigoriev I."/>
        </authorList>
    </citation>
    <scope>NUCLEOTIDE SEQUENCE</scope>
    <source>
        <strain evidence="6">ATCC 16933</strain>
    </source>
</reference>
<feature type="domain" description="Protein kinase" evidence="5">
    <location>
        <begin position="220"/>
        <end position="552"/>
    </location>
</feature>
<dbReference type="PANTHER" id="PTHR24346:SF76">
    <property type="entry name" value="NON-SPECIFIC SERINE_THREONINE PROTEIN KINASE"/>
    <property type="match status" value="1"/>
</dbReference>
<dbReference type="PROSITE" id="PS50011">
    <property type="entry name" value="PROTEIN_KINASE_DOM"/>
    <property type="match status" value="1"/>
</dbReference>
<dbReference type="PROSITE" id="PS00108">
    <property type="entry name" value="PROTEIN_KINASE_ST"/>
    <property type="match status" value="1"/>
</dbReference>
<keyword evidence="6" id="KW-0418">Kinase</keyword>
<dbReference type="GO" id="GO:0005737">
    <property type="term" value="C:cytoplasm"/>
    <property type="evidence" value="ECO:0007669"/>
    <property type="project" value="TreeGrafter"/>
</dbReference>
<dbReference type="GO" id="GO:0005524">
    <property type="term" value="F:ATP binding"/>
    <property type="evidence" value="ECO:0007669"/>
    <property type="project" value="UniProtKB-UniRule"/>
</dbReference>
<feature type="region of interest" description="Disordered" evidence="4">
    <location>
        <begin position="1"/>
        <end position="81"/>
    </location>
</feature>
<evidence type="ECO:0000256" key="4">
    <source>
        <dbReference type="SAM" id="MobiDB-lite"/>
    </source>
</evidence>
<dbReference type="Pfam" id="PF00069">
    <property type="entry name" value="Pkinase"/>
    <property type="match status" value="2"/>
</dbReference>
<feature type="binding site" evidence="3">
    <location>
        <position position="255"/>
    </location>
    <ligand>
        <name>ATP</name>
        <dbReference type="ChEBI" id="CHEBI:30616"/>
    </ligand>
</feature>
<protein>
    <submittedName>
        <fullName evidence="6">Kinase-like domain-containing protein</fullName>
    </submittedName>
</protein>
<dbReference type="SMART" id="SM00220">
    <property type="entry name" value="S_TKc"/>
    <property type="match status" value="1"/>
</dbReference>
<dbReference type="GO" id="GO:0004674">
    <property type="term" value="F:protein serine/threonine kinase activity"/>
    <property type="evidence" value="ECO:0007669"/>
    <property type="project" value="TreeGrafter"/>
</dbReference>
<proteinExistence type="predicted"/>
<dbReference type="InterPro" id="IPR008271">
    <property type="entry name" value="Ser/Thr_kinase_AS"/>
</dbReference>
<evidence type="ECO:0000256" key="2">
    <source>
        <dbReference type="ARBA" id="ARBA00022840"/>
    </source>
</evidence>
<sequence>MTQPLPKPQPETASGRDDDLGGWHSADEDDYDHRLSGEVAHHHRRCSESRMEEFDPDTGEPLDRKREQDHPPFRKGEMRHPFLQSTVDELAKDQHMGDYDRISSLTSGTTASPIMEEVRTPLEPTSEYMLSPVAATSPMDFPSQPTPWSERRTGSQRSRSYRSEKSGGGSMRRASRRSTRSGTNTSVSPASAFLSQWSKEEAAAPEPDDEGQEIGDHSEYIIGRQIGFGGFSVVKEVLTIEDNVKVQRAVKIVRKVVSGKTERENEKIQAEFEHEVSIWRFLKHRYILPLIAVYDSPFATFCITQLNVGGTLFDLVRKNRKESKRGLPAPLARRYTYQLASAIRYLHEDVRVVHRDIKLENCLLDMSGPSAATEGGNVLLCDFGMADFITNEHRQEESPEPYVQLAQEQVDLHSRPPLSTLHHQPASPELALHNANIGPSRTSTSVLPGGSLQYAAPELIDAPVALYSPAVDMWAYGVVCYALLAGELPFQHPFEPRLVMMILAGEWNEEALEKAPAVVGFSYDPIELVRGCLEMDPEKRLTVGGVLESKWLAGCKELYEPEEAWT</sequence>
<dbReference type="InterPro" id="IPR000719">
    <property type="entry name" value="Prot_kinase_dom"/>
</dbReference>
<dbReference type="Proteomes" id="UP000799766">
    <property type="component" value="Unassembled WGS sequence"/>
</dbReference>